<dbReference type="AlphaFoldDB" id="A0A8S4Q562"/>
<protein>
    <submittedName>
        <fullName evidence="1">Uncharacterized protein</fullName>
    </submittedName>
</protein>
<accession>A0A8S4Q562</accession>
<reference evidence="1" key="1">
    <citation type="submission" date="2022-03" db="EMBL/GenBank/DDBJ databases">
        <authorList>
            <person name="Martin C."/>
        </authorList>
    </citation>
    <scope>NUCLEOTIDE SEQUENCE</scope>
</reference>
<name>A0A8S4Q562_OWEFU</name>
<sequence>LNKFHKMRLRQNPQYQSLNNPWINILTKLSSSDKIMKSLAKCLQITQSKNAKNEKSSYESNQNKSYFMPLIVSSPQNSRNQRYGFHVNQNQKKNFGFLEGGEFQ</sequence>
<feature type="non-terminal residue" evidence="1">
    <location>
        <position position="1"/>
    </location>
</feature>
<keyword evidence="2" id="KW-1185">Reference proteome</keyword>
<proteinExistence type="predicted"/>
<comment type="caution">
    <text evidence="1">The sequence shown here is derived from an EMBL/GenBank/DDBJ whole genome shotgun (WGS) entry which is preliminary data.</text>
</comment>
<gene>
    <name evidence="1" type="ORF">OFUS_LOCUS24800</name>
</gene>
<evidence type="ECO:0000313" key="2">
    <source>
        <dbReference type="Proteomes" id="UP000749559"/>
    </source>
</evidence>
<dbReference type="EMBL" id="CAIIXF020000012">
    <property type="protein sequence ID" value="CAH1800966.1"/>
    <property type="molecule type" value="Genomic_DNA"/>
</dbReference>
<evidence type="ECO:0000313" key="1">
    <source>
        <dbReference type="EMBL" id="CAH1800966.1"/>
    </source>
</evidence>
<dbReference type="Proteomes" id="UP000749559">
    <property type="component" value="Unassembled WGS sequence"/>
</dbReference>
<organism evidence="1 2">
    <name type="scientific">Owenia fusiformis</name>
    <name type="common">Polychaete worm</name>
    <dbReference type="NCBI Taxonomy" id="6347"/>
    <lineage>
        <taxon>Eukaryota</taxon>
        <taxon>Metazoa</taxon>
        <taxon>Spiralia</taxon>
        <taxon>Lophotrochozoa</taxon>
        <taxon>Annelida</taxon>
        <taxon>Polychaeta</taxon>
        <taxon>Sedentaria</taxon>
        <taxon>Canalipalpata</taxon>
        <taxon>Sabellida</taxon>
        <taxon>Oweniida</taxon>
        <taxon>Oweniidae</taxon>
        <taxon>Owenia</taxon>
    </lineage>
</organism>